<dbReference type="InterPro" id="IPR005477">
    <property type="entry name" value="Dxylulose-5-P_synthase"/>
</dbReference>
<dbReference type="Pfam" id="PF13292">
    <property type="entry name" value="DXP_synthase_N"/>
    <property type="match status" value="1"/>
</dbReference>
<protein>
    <submittedName>
        <fullName evidence="8">Uncharacterized protein</fullName>
    </submittedName>
</protein>
<evidence type="ECO:0000256" key="2">
    <source>
        <dbReference type="ARBA" id="ARBA00001964"/>
    </source>
</evidence>
<sequence>MDINNIKYSILNEINDPILLRKLSEKQLKLFSQELRNFLLDSVSNSSGHFASGLGVIELTIALHYVYNTPIDYLIWDVGHQAYPHKIITGRKD</sequence>
<evidence type="ECO:0000256" key="7">
    <source>
        <dbReference type="ARBA" id="ARBA00023052"/>
    </source>
</evidence>
<proteinExistence type="predicted"/>
<dbReference type="InterPro" id="IPR049557">
    <property type="entry name" value="Transketolase_CS"/>
</dbReference>
<evidence type="ECO:0000256" key="4">
    <source>
        <dbReference type="ARBA" id="ARBA00022679"/>
    </source>
</evidence>
<dbReference type="PROSITE" id="PS00801">
    <property type="entry name" value="TRANSKETOLASE_1"/>
    <property type="match status" value="1"/>
</dbReference>
<dbReference type="PANTHER" id="PTHR43322">
    <property type="entry name" value="1-D-DEOXYXYLULOSE 5-PHOSPHATE SYNTHASE-RELATED"/>
    <property type="match status" value="1"/>
</dbReference>
<dbReference type="Gene3D" id="3.40.50.970">
    <property type="match status" value="1"/>
</dbReference>
<dbReference type="EMBL" id="JXJN01030207">
    <property type="status" value="NOT_ANNOTATED_CDS"/>
    <property type="molecule type" value="Genomic_DNA"/>
</dbReference>
<dbReference type="SUPFAM" id="SSF52518">
    <property type="entry name" value="Thiamin diphosphate-binding fold (THDP-binding)"/>
    <property type="match status" value="1"/>
</dbReference>
<organism evidence="8 9">
    <name type="scientific">Glossina palpalis gambiensis</name>
    <dbReference type="NCBI Taxonomy" id="67801"/>
    <lineage>
        <taxon>Eukaryota</taxon>
        <taxon>Metazoa</taxon>
        <taxon>Ecdysozoa</taxon>
        <taxon>Arthropoda</taxon>
        <taxon>Hexapoda</taxon>
        <taxon>Insecta</taxon>
        <taxon>Pterygota</taxon>
        <taxon>Neoptera</taxon>
        <taxon>Endopterygota</taxon>
        <taxon>Diptera</taxon>
        <taxon>Brachycera</taxon>
        <taxon>Muscomorpha</taxon>
        <taxon>Hippoboscoidea</taxon>
        <taxon>Glossinidae</taxon>
        <taxon>Glossina</taxon>
    </lineage>
</organism>
<dbReference type="GO" id="GO:0016114">
    <property type="term" value="P:terpenoid biosynthetic process"/>
    <property type="evidence" value="ECO:0007669"/>
    <property type="project" value="InterPro"/>
</dbReference>
<keyword evidence="7" id="KW-0786">Thiamine pyrophosphate</keyword>
<dbReference type="AlphaFoldDB" id="A0A1B0AL73"/>
<dbReference type="GO" id="GO:0008661">
    <property type="term" value="F:1-deoxy-D-xylulose-5-phosphate synthase activity"/>
    <property type="evidence" value="ECO:0007669"/>
    <property type="project" value="InterPro"/>
</dbReference>
<evidence type="ECO:0000313" key="9">
    <source>
        <dbReference type="Proteomes" id="UP000092460"/>
    </source>
</evidence>
<evidence type="ECO:0000256" key="6">
    <source>
        <dbReference type="ARBA" id="ARBA00022842"/>
    </source>
</evidence>
<dbReference type="Proteomes" id="UP000092460">
    <property type="component" value="Unassembled WGS sequence"/>
</dbReference>
<name>A0A1B0AL73_9MUSC</name>
<reference evidence="9" key="1">
    <citation type="submission" date="2015-01" db="EMBL/GenBank/DDBJ databases">
        <authorList>
            <person name="Aksoy S."/>
            <person name="Warren W."/>
            <person name="Wilson R.K."/>
        </authorList>
    </citation>
    <scope>NUCLEOTIDE SEQUENCE [LARGE SCALE GENOMIC DNA]</scope>
    <source>
        <strain evidence="9">IAEA</strain>
    </source>
</reference>
<comment type="cofactor">
    <cofactor evidence="2">
        <name>thiamine diphosphate</name>
        <dbReference type="ChEBI" id="CHEBI:58937"/>
    </cofactor>
</comment>
<keyword evidence="6" id="KW-0460">Magnesium</keyword>
<keyword evidence="5" id="KW-0479">Metal-binding</keyword>
<comment type="subunit">
    <text evidence="3">Homodimer.</text>
</comment>
<evidence type="ECO:0000256" key="1">
    <source>
        <dbReference type="ARBA" id="ARBA00001946"/>
    </source>
</evidence>
<comment type="cofactor">
    <cofactor evidence="1">
        <name>Mg(2+)</name>
        <dbReference type="ChEBI" id="CHEBI:18420"/>
    </cofactor>
</comment>
<keyword evidence="4" id="KW-0808">Transferase</keyword>
<dbReference type="GO" id="GO:0005829">
    <property type="term" value="C:cytosol"/>
    <property type="evidence" value="ECO:0007669"/>
    <property type="project" value="TreeGrafter"/>
</dbReference>
<accession>A0A1B0AL73</accession>
<evidence type="ECO:0000313" key="8">
    <source>
        <dbReference type="EnsemblMetazoa" id="GPPI000618-PA"/>
    </source>
</evidence>
<keyword evidence="9" id="KW-1185">Reference proteome</keyword>
<reference evidence="8" key="2">
    <citation type="submission" date="2020-05" db="UniProtKB">
        <authorList>
            <consortium name="EnsemblMetazoa"/>
        </authorList>
    </citation>
    <scope>IDENTIFICATION</scope>
    <source>
        <strain evidence="8">IAEA</strain>
    </source>
</reference>
<dbReference type="STRING" id="67801.A0A1B0AL73"/>
<dbReference type="GO" id="GO:0046872">
    <property type="term" value="F:metal ion binding"/>
    <property type="evidence" value="ECO:0007669"/>
    <property type="project" value="UniProtKB-KW"/>
</dbReference>
<dbReference type="PANTHER" id="PTHR43322:SF5">
    <property type="entry name" value="1-DEOXY-D-XYLULOSE-5-PHOSPHATE SYNTHASE, CHLOROPLASTIC"/>
    <property type="match status" value="1"/>
</dbReference>
<dbReference type="VEuPathDB" id="VectorBase:GPPI000618"/>
<evidence type="ECO:0000256" key="3">
    <source>
        <dbReference type="ARBA" id="ARBA00011738"/>
    </source>
</evidence>
<dbReference type="InterPro" id="IPR029061">
    <property type="entry name" value="THDP-binding"/>
</dbReference>
<evidence type="ECO:0000256" key="5">
    <source>
        <dbReference type="ARBA" id="ARBA00022723"/>
    </source>
</evidence>
<dbReference type="EnsemblMetazoa" id="GPPI000618-RA">
    <property type="protein sequence ID" value="GPPI000618-PA"/>
    <property type="gene ID" value="GPPI000618"/>
</dbReference>